<accession>M7BQ46</accession>
<gene>
    <name evidence="1" type="ORF">UY3_08647</name>
</gene>
<sequence>MLSVLGSYLHESHRRQPFSAFEPKSTSSTATLLSYVSHPFSRITRAGAIAMEPAQISAAVLTIVNTSRIIQQYVQYLQNRARKRRQRDYYTDEDMDTVSSLSFDLPLH</sequence>
<organism evidence="1 2">
    <name type="scientific">Chelonia mydas</name>
    <name type="common">Green sea-turtle</name>
    <name type="synonym">Chelonia agassizi</name>
    <dbReference type="NCBI Taxonomy" id="8469"/>
    <lineage>
        <taxon>Eukaryota</taxon>
        <taxon>Metazoa</taxon>
        <taxon>Chordata</taxon>
        <taxon>Craniata</taxon>
        <taxon>Vertebrata</taxon>
        <taxon>Euteleostomi</taxon>
        <taxon>Archelosauria</taxon>
        <taxon>Testudinata</taxon>
        <taxon>Testudines</taxon>
        <taxon>Cryptodira</taxon>
        <taxon>Durocryptodira</taxon>
        <taxon>Americhelydia</taxon>
        <taxon>Chelonioidea</taxon>
        <taxon>Cheloniidae</taxon>
        <taxon>Chelonia</taxon>
    </lineage>
</organism>
<evidence type="ECO:0000313" key="1">
    <source>
        <dbReference type="EMBL" id="EMP34223.1"/>
    </source>
</evidence>
<name>M7BQ46_CHEMY</name>
<keyword evidence="2" id="KW-1185">Reference proteome</keyword>
<reference evidence="2" key="1">
    <citation type="journal article" date="2013" name="Nat. Genet.">
        <title>The draft genomes of soft-shell turtle and green sea turtle yield insights into the development and evolution of the turtle-specific body plan.</title>
        <authorList>
            <person name="Wang Z."/>
            <person name="Pascual-Anaya J."/>
            <person name="Zadissa A."/>
            <person name="Li W."/>
            <person name="Niimura Y."/>
            <person name="Huang Z."/>
            <person name="Li C."/>
            <person name="White S."/>
            <person name="Xiong Z."/>
            <person name="Fang D."/>
            <person name="Wang B."/>
            <person name="Ming Y."/>
            <person name="Chen Y."/>
            <person name="Zheng Y."/>
            <person name="Kuraku S."/>
            <person name="Pignatelli M."/>
            <person name="Herrero J."/>
            <person name="Beal K."/>
            <person name="Nozawa M."/>
            <person name="Li Q."/>
            <person name="Wang J."/>
            <person name="Zhang H."/>
            <person name="Yu L."/>
            <person name="Shigenobu S."/>
            <person name="Wang J."/>
            <person name="Liu J."/>
            <person name="Flicek P."/>
            <person name="Searle S."/>
            <person name="Wang J."/>
            <person name="Kuratani S."/>
            <person name="Yin Y."/>
            <person name="Aken B."/>
            <person name="Zhang G."/>
            <person name="Irie N."/>
        </authorList>
    </citation>
    <scope>NUCLEOTIDE SEQUENCE [LARGE SCALE GENOMIC DNA]</scope>
</reference>
<dbReference type="EMBL" id="KB533466">
    <property type="protein sequence ID" value="EMP34223.1"/>
    <property type="molecule type" value="Genomic_DNA"/>
</dbReference>
<evidence type="ECO:0000313" key="2">
    <source>
        <dbReference type="Proteomes" id="UP000031443"/>
    </source>
</evidence>
<protein>
    <submittedName>
        <fullName evidence="1">Uncharacterized protein</fullName>
    </submittedName>
</protein>
<dbReference type="AlphaFoldDB" id="M7BQ46"/>
<dbReference type="Proteomes" id="UP000031443">
    <property type="component" value="Unassembled WGS sequence"/>
</dbReference>
<proteinExistence type="predicted"/>